<dbReference type="SUPFAM" id="SSF81606">
    <property type="entry name" value="PP2C-like"/>
    <property type="match status" value="1"/>
</dbReference>
<proteinExistence type="predicted"/>
<dbReference type="Gene3D" id="3.60.40.10">
    <property type="entry name" value="PPM-type phosphatase domain"/>
    <property type="match status" value="1"/>
</dbReference>
<dbReference type="InterPro" id="IPR001932">
    <property type="entry name" value="PPM-type_phosphatase-like_dom"/>
</dbReference>
<comment type="caution">
    <text evidence="3">The sequence shown here is derived from an EMBL/GenBank/DDBJ whole genome shotgun (WGS) entry which is preliminary data.</text>
</comment>
<feature type="domain" description="PPM-type phosphatase" evidence="2">
    <location>
        <begin position="138"/>
        <end position="359"/>
    </location>
</feature>
<sequence>MTPTTLRTRLSPRLFWSALAVATLLVVLLSLLSSTTARLSPLLIVLPALAAGLGSVRQTLIASGWVLALLGASFAYEPPEQVTDGVTESVAAVAFLALAVSACRWRTHREQELERLRTTLVALQQQILRPLPVVTREVLMHGVYAPVEEDRQVGGDIYEIVQSPFGTRVLIGDVQGKGLAAIGAGFAVLGAFREAAYREPTLSAVVDALEDAVVRHNEFAEQNGEPTRFVTALLLSVDGEPEVQAVNCGHVPPFVLDGPGGHGPLDLADTAVPLGLAALASEPRVVQWFELPERTTLLLYTDGVSEARDRSGAFYPLEERLPELAGLPAADLVTALRADIDRFTAGARRDDIAALSLRRAPALG</sequence>
<accession>A0ABP9EJT9</accession>
<dbReference type="RefSeq" id="WP_345700916.1">
    <property type="nucleotide sequence ID" value="NZ_BAABIS010000001.1"/>
</dbReference>
<dbReference type="InterPro" id="IPR036457">
    <property type="entry name" value="PPM-type-like_dom_sf"/>
</dbReference>
<dbReference type="Pfam" id="PF07228">
    <property type="entry name" value="SpoIIE"/>
    <property type="match status" value="1"/>
</dbReference>
<protein>
    <submittedName>
        <fullName evidence="3">PP2C family serine/threonine-protein phosphatase</fullName>
    </submittedName>
</protein>
<evidence type="ECO:0000313" key="3">
    <source>
        <dbReference type="EMBL" id="GAA4879674.1"/>
    </source>
</evidence>
<evidence type="ECO:0000259" key="2">
    <source>
        <dbReference type="SMART" id="SM00331"/>
    </source>
</evidence>
<dbReference type="Proteomes" id="UP001501752">
    <property type="component" value="Unassembled WGS sequence"/>
</dbReference>
<keyword evidence="1" id="KW-0378">Hydrolase</keyword>
<dbReference type="PANTHER" id="PTHR43156:SF2">
    <property type="entry name" value="STAGE II SPORULATION PROTEIN E"/>
    <property type="match status" value="1"/>
</dbReference>
<gene>
    <name evidence="3" type="ORF">GCM10023235_69930</name>
</gene>
<name>A0ABP9EJT9_9ACTN</name>
<dbReference type="InterPro" id="IPR052016">
    <property type="entry name" value="Bact_Sigma-Reg"/>
</dbReference>
<reference evidence="4" key="1">
    <citation type="journal article" date="2019" name="Int. J. Syst. Evol. Microbiol.">
        <title>The Global Catalogue of Microorganisms (GCM) 10K type strain sequencing project: providing services to taxonomists for standard genome sequencing and annotation.</title>
        <authorList>
            <consortium name="The Broad Institute Genomics Platform"/>
            <consortium name="The Broad Institute Genome Sequencing Center for Infectious Disease"/>
            <person name="Wu L."/>
            <person name="Ma J."/>
        </authorList>
    </citation>
    <scope>NUCLEOTIDE SEQUENCE [LARGE SCALE GENOMIC DNA]</scope>
    <source>
        <strain evidence="4">JCM 13006</strain>
    </source>
</reference>
<dbReference type="SMART" id="SM00331">
    <property type="entry name" value="PP2C_SIG"/>
    <property type="match status" value="1"/>
</dbReference>
<dbReference type="EMBL" id="BAABIS010000001">
    <property type="protein sequence ID" value="GAA4879674.1"/>
    <property type="molecule type" value="Genomic_DNA"/>
</dbReference>
<evidence type="ECO:0000313" key="4">
    <source>
        <dbReference type="Proteomes" id="UP001501752"/>
    </source>
</evidence>
<keyword evidence="4" id="KW-1185">Reference proteome</keyword>
<organism evidence="3 4">
    <name type="scientific">Kitasatospora terrestris</name>
    <dbReference type="NCBI Taxonomy" id="258051"/>
    <lineage>
        <taxon>Bacteria</taxon>
        <taxon>Bacillati</taxon>
        <taxon>Actinomycetota</taxon>
        <taxon>Actinomycetes</taxon>
        <taxon>Kitasatosporales</taxon>
        <taxon>Streptomycetaceae</taxon>
        <taxon>Kitasatospora</taxon>
    </lineage>
</organism>
<dbReference type="PANTHER" id="PTHR43156">
    <property type="entry name" value="STAGE II SPORULATION PROTEIN E-RELATED"/>
    <property type="match status" value="1"/>
</dbReference>
<evidence type="ECO:0000256" key="1">
    <source>
        <dbReference type="ARBA" id="ARBA00022801"/>
    </source>
</evidence>